<dbReference type="PANTHER" id="PTHR30146:SF24">
    <property type="entry name" value="XYLOSE OPERON REGULATORY PROTEIN"/>
    <property type="match status" value="1"/>
</dbReference>
<keyword evidence="1" id="KW-0805">Transcription regulation</keyword>
<comment type="caution">
    <text evidence="5">The sequence shown here is derived from an EMBL/GenBank/DDBJ whole genome shotgun (WGS) entry which is preliminary data.</text>
</comment>
<dbReference type="Gene3D" id="3.40.50.2300">
    <property type="match status" value="2"/>
</dbReference>
<dbReference type="CDD" id="cd06267">
    <property type="entry name" value="PBP1_LacI_sugar_binding-like"/>
    <property type="match status" value="1"/>
</dbReference>
<accession>A0A3N1XYZ4</accession>
<sequence>MATIKDIAQIVGVSCTTVSNVIHGKSGRVSAETISRINDAIETLGYVPNMSARSLVSNSSKVIGVINHLVPSSSGSFVEDPFHSAFIGSIEHTLRKNGYYLMLRTVEDSNDLISFLRNWNVDGMFFTGIFKDEFFETLSKFDIPVVLVDSYIKQSNMYNVGLEDYKGGYLATRYLIEQGHKNIIFASPFIKPNGVVDERLKGYKQALLEASLPFREDFIYQQEIHVENGIDLGKKLAKRNDFTAVFATADILAAGIMAGLQQSGKKVPDDISMIGFDDINLCQLTTPSLTTIHQDATLKGELAVDFMMKRLEGVPIKNKEVILPVSLVKRNSVKKINGQI</sequence>
<evidence type="ECO:0000259" key="4">
    <source>
        <dbReference type="PROSITE" id="PS50932"/>
    </source>
</evidence>
<dbReference type="CDD" id="cd01392">
    <property type="entry name" value="HTH_LacI"/>
    <property type="match status" value="1"/>
</dbReference>
<dbReference type="AlphaFoldDB" id="A0A3N1XYZ4"/>
<dbReference type="SUPFAM" id="SSF47413">
    <property type="entry name" value="lambda repressor-like DNA-binding domains"/>
    <property type="match status" value="1"/>
</dbReference>
<evidence type="ECO:0000256" key="2">
    <source>
        <dbReference type="ARBA" id="ARBA00023125"/>
    </source>
</evidence>
<dbReference type="PANTHER" id="PTHR30146">
    <property type="entry name" value="LACI-RELATED TRANSCRIPTIONAL REPRESSOR"/>
    <property type="match status" value="1"/>
</dbReference>
<evidence type="ECO:0000313" key="5">
    <source>
        <dbReference type="EMBL" id="ROR31826.1"/>
    </source>
</evidence>
<dbReference type="OrthoDB" id="9796186at2"/>
<dbReference type="InterPro" id="IPR028082">
    <property type="entry name" value="Peripla_BP_I"/>
</dbReference>
<dbReference type="InterPro" id="IPR010982">
    <property type="entry name" value="Lambda_DNA-bd_dom_sf"/>
</dbReference>
<dbReference type="InterPro" id="IPR000843">
    <property type="entry name" value="HTH_LacI"/>
</dbReference>
<dbReference type="Proteomes" id="UP000273083">
    <property type="component" value="Unassembled WGS sequence"/>
</dbReference>
<evidence type="ECO:0000256" key="1">
    <source>
        <dbReference type="ARBA" id="ARBA00023015"/>
    </source>
</evidence>
<feature type="domain" description="HTH lacI-type" evidence="4">
    <location>
        <begin position="2"/>
        <end position="57"/>
    </location>
</feature>
<protein>
    <submittedName>
        <fullName evidence="5">LacI family transcriptional regulator</fullName>
    </submittedName>
</protein>
<keyword evidence="6" id="KW-1185">Reference proteome</keyword>
<dbReference type="RefSeq" id="WP_123607913.1">
    <property type="nucleotide sequence ID" value="NZ_RJVG01000001.1"/>
</dbReference>
<dbReference type="Pfam" id="PF00356">
    <property type="entry name" value="LacI"/>
    <property type="match status" value="1"/>
</dbReference>
<dbReference type="GO" id="GO:0003700">
    <property type="term" value="F:DNA-binding transcription factor activity"/>
    <property type="evidence" value="ECO:0007669"/>
    <property type="project" value="TreeGrafter"/>
</dbReference>
<gene>
    <name evidence="5" type="ORF">EDD66_101445</name>
</gene>
<dbReference type="PROSITE" id="PS00356">
    <property type="entry name" value="HTH_LACI_1"/>
    <property type="match status" value="1"/>
</dbReference>
<name>A0A3N1XYZ4_9FIRM</name>
<dbReference type="Gene3D" id="1.10.260.40">
    <property type="entry name" value="lambda repressor-like DNA-binding domains"/>
    <property type="match status" value="1"/>
</dbReference>
<evidence type="ECO:0000256" key="3">
    <source>
        <dbReference type="ARBA" id="ARBA00023163"/>
    </source>
</evidence>
<organism evidence="5 6">
    <name type="scientific">Mobilisporobacter senegalensis</name>
    <dbReference type="NCBI Taxonomy" id="1329262"/>
    <lineage>
        <taxon>Bacteria</taxon>
        <taxon>Bacillati</taxon>
        <taxon>Bacillota</taxon>
        <taxon>Clostridia</taxon>
        <taxon>Lachnospirales</taxon>
        <taxon>Lachnospiraceae</taxon>
        <taxon>Mobilisporobacter</taxon>
    </lineage>
</organism>
<dbReference type="InterPro" id="IPR046335">
    <property type="entry name" value="LacI/GalR-like_sensor"/>
</dbReference>
<evidence type="ECO:0000313" key="6">
    <source>
        <dbReference type="Proteomes" id="UP000273083"/>
    </source>
</evidence>
<dbReference type="EMBL" id="RJVG01000001">
    <property type="protein sequence ID" value="ROR31826.1"/>
    <property type="molecule type" value="Genomic_DNA"/>
</dbReference>
<dbReference type="SMART" id="SM00354">
    <property type="entry name" value="HTH_LACI"/>
    <property type="match status" value="1"/>
</dbReference>
<dbReference type="PROSITE" id="PS50932">
    <property type="entry name" value="HTH_LACI_2"/>
    <property type="match status" value="1"/>
</dbReference>
<proteinExistence type="predicted"/>
<keyword evidence="3" id="KW-0804">Transcription</keyword>
<keyword evidence="2" id="KW-0238">DNA-binding</keyword>
<dbReference type="SUPFAM" id="SSF53822">
    <property type="entry name" value="Periplasmic binding protein-like I"/>
    <property type="match status" value="1"/>
</dbReference>
<dbReference type="Pfam" id="PF13377">
    <property type="entry name" value="Peripla_BP_3"/>
    <property type="match status" value="1"/>
</dbReference>
<reference evidence="5 6" key="1">
    <citation type="submission" date="2018-11" db="EMBL/GenBank/DDBJ databases">
        <title>Genomic Encyclopedia of Type Strains, Phase IV (KMG-IV): sequencing the most valuable type-strain genomes for metagenomic binning, comparative biology and taxonomic classification.</title>
        <authorList>
            <person name="Goeker M."/>
        </authorList>
    </citation>
    <scope>NUCLEOTIDE SEQUENCE [LARGE SCALE GENOMIC DNA]</scope>
    <source>
        <strain evidence="5 6">DSM 26537</strain>
    </source>
</reference>
<dbReference type="GO" id="GO:0000976">
    <property type="term" value="F:transcription cis-regulatory region binding"/>
    <property type="evidence" value="ECO:0007669"/>
    <property type="project" value="TreeGrafter"/>
</dbReference>